<dbReference type="PANTHER" id="PTHR30483">
    <property type="entry name" value="LEUCINE-SPECIFIC-BINDING PROTEIN"/>
    <property type="match status" value="1"/>
</dbReference>
<sequence>MKTSTLRRHLMLSAAAFALGAGAANAQDCPIKIGGLAPLSAPGTVVGGEAMRDAMMIAEADINAAGGVLGCDIEVVIADTEGLPERAIAVMERLITQDGVVAVGGGYHSSVGVASKDVADARGIPVVFAETWNDTITGDKQKHIFRIAPLSSWTSNVNWQFALTLPGIEKVVILTENTDYGIPASQETAKGLESGGVASTIFSVDIGTQDYAGIVERIKAEDPDMIITLVTGEAAFNFTQQAADAGIGPMDLPFQTGQDALESGTYWTNVPDGQYAFVQRIGVPESQFTEKGRAFAAVYKEKTGKSDVESYAMEAYDSIAVLAQAINEAGTTDGSSIVTALENISHEGTLGRIYFDYGLKRDPSEDGKGDEWWHQWPDPAITIIQFQEEGQASSEAAIVYPEAYKTAEPIWVNQ</sequence>
<keyword evidence="7" id="KW-1185">Reference proteome</keyword>
<comment type="caution">
    <text evidence="6">The sequence shown here is derived from an EMBL/GenBank/DDBJ whole genome shotgun (WGS) entry which is preliminary data.</text>
</comment>
<dbReference type="InterPro" id="IPR028082">
    <property type="entry name" value="Peripla_BP_I"/>
</dbReference>
<feature type="chain" id="PRO_5046427793" evidence="4">
    <location>
        <begin position="27"/>
        <end position="414"/>
    </location>
</feature>
<evidence type="ECO:0000313" key="6">
    <source>
        <dbReference type="EMBL" id="MCL1627498.1"/>
    </source>
</evidence>
<dbReference type="Gene3D" id="3.40.50.2300">
    <property type="match status" value="2"/>
</dbReference>
<dbReference type="EMBL" id="JALZWP010000001">
    <property type="protein sequence ID" value="MCL1627498.1"/>
    <property type="molecule type" value="Genomic_DNA"/>
</dbReference>
<dbReference type="CDD" id="cd06345">
    <property type="entry name" value="PBP1_ABC_ligand_binding-like"/>
    <property type="match status" value="1"/>
</dbReference>
<comment type="similarity">
    <text evidence="1">Belongs to the leucine-binding protein family.</text>
</comment>
<evidence type="ECO:0000256" key="3">
    <source>
        <dbReference type="ARBA" id="ARBA00022970"/>
    </source>
</evidence>
<keyword evidence="3" id="KW-0029">Amino-acid transport</keyword>
<protein>
    <submittedName>
        <fullName evidence="6">ABC transporter substrate-binding protein</fullName>
    </submittedName>
</protein>
<evidence type="ECO:0000313" key="7">
    <source>
        <dbReference type="Proteomes" id="UP001202550"/>
    </source>
</evidence>
<evidence type="ECO:0000256" key="1">
    <source>
        <dbReference type="ARBA" id="ARBA00010062"/>
    </source>
</evidence>
<gene>
    <name evidence="6" type="ORF">M3N55_02025</name>
</gene>
<reference evidence="6 7" key="1">
    <citation type="submission" date="2022-05" db="EMBL/GenBank/DDBJ databases">
        <title>Seasonal and diel survey of microbial diversity of the Tyrrhenian coast.</title>
        <authorList>
            <person name="Gattoni G."/>
            <person name="Corral P."/>
        </authorList>
    </citation>
    <scope>NUCLEOTIDE SEQUENCE [LARGE SCALE GENOMIC DNA]</scope>
    <source>
        <strain evidence="6 7">V10</strain>
    </source>
</reference>
<name>A0ABT0LY16_9RHOB</name>
<feature type="domain" description="Leucine-binding protein" evidence="5">
    <location>
        <begin position="30"/>
        <end position="355"/>
    </location>
</feature>
<proteinExistence type="inferred from homology"/>
<dbReference type="SUPFAM" id="SSF53822">
    <property type="entry name" value="Periplasmic binding protein-like I"/>
    <property type="match status" value="1"/>
</dbReference>
<dbReference type="RefSeq" id="WP_249055866.1">
    <property type="nucleotide sequence ID" value="NZ_JALZWP010000001.1"/>
</dbReference>
<feature type="signal peptide" evidence="4">
    <location>
        <begin position="1"/>
        <end position="26"/>
    </location>
</feature>
<evidence type="ECO:0000256" key="2">
    <source>
        <dbReference type="ARBA" id="ARBA00022729"/>
    </source>
</evidence>
<dbReference type="Proteomes" id="UP001202550">
    <property type="component" value="Unassembled WGS sequence"/>
</dbReference>
<keyword evidence="2 4" id="KW-0732">Signal</keyword>
<dbReference type="InterPro" id="IPR051010">
    <property type="entry name" value="BCAA_transport"/>
</dbReference>
<evidence type="ECO:0000256" key="4">
    <source>
        <dbReference type="SAM" id="SignalP"/>
    </source>
</evidence>
<dbReference type="Pfam" id="PF13458">
    <property type="entry name" value="Peripla_BP_6"/>
    <property type="match status" value="1"/>
</dbReference>
<evidence type="ECO:0000259" key="5">
    <source>
        <dbReference type="Pfam" id="PF13458"/>
    </source>
</evidence>
<keyword evidence="3" id="KW-0813">Transport</keyword>
<dbReference type="PANTHER" id="PTHR30483:SF6">
    <property type="entry name" value="PERIPLASMIC BINDING PROTEIN OF ABC TRANSPORTER FOR NATURAL AMINO ACIDS"/>
    <property type="match status" value="1"/>
</dbReference>
<dbReference type="InterPro" id="IPR028081">
    <property type="entry name" value="Leu-bd"/>
</dbReference>
<accession>A0ABT0LY16</accession>
<organism evidence="6 7">
    <name type="scientific">Roseinatronobacter domitianus</name>
    <dbReference type="NCBI Taxonomy" id="2940293"/>
    <lineage>
        <taxon>Bacteria</taxon>
        <taxon>Pseudomonadati</taxon>
        <taxon>Pseudomonadota</taxon>
        <taxon>Alphaproteobacteria</taxon>
        <taxon>Rhodobacterales</taxon>
        <taxon>Paracoccaceae</taxon>
        <taxon>Roseinatronobacter</taxon>
    </lineage>
</organism>